<keyword evidence="6 9" id="KW-1133">Transmembrane helix</keyword>
<comment type="similarity">
    <text evidence="1 9">Belongs to the YIF1 family.</text>
</comment>
<comment type="subcellular location">
    <subcellularLocation>
        <location evidence="9">Endoplasmic reticulum membrane</location>
        <topology evidence="9">Multi-pass membrane protein</topology>
    </subcellularLocation>
    <subcellularLocation>
        <location evidence="9">Golgi apparatus membrane</location>
        <topology evidence="9">Multi-pass membrane protein</topology>
    </subcellularLocation>
</comment>
<dbReference type="GO" id="GO:0000139">
    <property type="term" value="C:Golgi membrane"/>
    <property type="evidence" value="ECO:0007669"/>
    <property type="project" value="UniProtKB-SubCell"/>
</dbReference>
<evidence type="ECO:0000256" key="3">
    <source>
        <dbReference type="ARBA" id="ARBA00022692"/>
    </source>
</evidence>
<feature type="transmembrane region" description="Helical" evidence="9">
    <location>
        <begin position="155"/>
        <end position="173"/>
    </location>
</feature>
<dbReference type="GO" id="GO:0005793">
    <property type="term" value="C:endoplasmic reticulum-Golgi intermediate compartment"/>
    <property type="evidence" value="ECO:0007669"/>
    <property type="project" value="UniProtKB-UniRule"/>
</dbReference>
<keyword evidence="11" id="KW-1185">Reference proteome</keyword>
<keyword evidence="2 9" id="KW-0813">Transport</keyword>
<dbReference type="GO" id="GO:0015031">
    <property type="term" value="P:protein transport"/>
    <property type="evidence" value="ECO:0007669"/>
    <property type="project" value="UniProtKB-KW"/>
</dbReference>
<feature type="non-terminal residue" evidence="10">
    <location>
        <position position="194"/>
    </location>
</feature>
<proteinExistence type="inferred from homology"/>
<keyword evidence="8 9" id="KW-0472">Membrane</keyword>
<name>A0A8E0RYV0_9TREM</name>
<evidence type="ECO:0000256" key="6">
    <source>
        <dbReference type="ARBA" id="ARBA00022989"/>
    </source>
</evidence>
<comment type="caution">
    <text evidence="10">The sequence shown here is derived from an EMBL/GenBank/DDBJ whole genome shotgun (WGS) entry which is preliminary data.</text>
</comment>
<keyword evidence="3 9" id="KW-0812">Transmembrane</keyword>
<dbReference type="Pfam" id="PF03878">
    <property type="entry name" value="YIF1"/>
    <property type="match status" value="1"/>
</dbReference>
<evidence type="ECO:0000313" key="11">
    <source>
        <dbReference type="Proteomes" id="UP000728185"/>
    </source>
</evidence>
<evidence type="ECO:0000256" key="7">
    <source>
        <dbReference type="ARBA" id="ARBA00023034"/>
    </source>
</evidence>
<evidence type="ECO:0000256" key="8">
    <source>
        <dbReference type="ARBA" id="ARBA00023136"/>
    </source>
</evidence>
<reference evidence="10" key="1">
    <citation type="submission" date="2019-05" db="EMBL/GenBank/DDBJ databases">
        <title>Annotation for the trematode Fasciolopsis buski.</title>
        <authorList>
            <person name="Choi Y.-J."/>
        </authorList>
    </citation>
    <scope>NUCLEOTIDE SEQUENCE</scope>
    <source>
        <strain evidence="10">HT</strain>
        <tissue evidence="10">Whole worm</tissue>
    </source>
</reference>
<evidence type="ECO:0000256" key="2">
    <source>
        <dbReference type="ARBA" id="ARBA00022448"/>
    </source>
</evidence>
<dbReference type="EMBL" id="LUCM01004016">
    <property type="protein sequence ID" value="KAA0194962.1"/>
    <property type="molecule type" value="Genomic_DNA"/>
</dbReference>
<dbReference type="PANTHER" id="PTHR14083:SF0">
    <property type="entry name" value="YIP1D-INTERACTING FACTOR 1, ISOFORM C"/>
    <property type="match status" value="1"/>
</dbReference>
<dbReference type="GO" id="GO:0005789">
    <property type="term" value="C:endoplasmic reticulum membrane"/>
    <property type="evidence" value="ECO:0007669"/>
    <property type="project" value="UniProtKB-SubCell"/>
</dbReference>
<feature type="transmembrane region" description="Helical" evidence="9">
    <location>
        <begin position="119"/>
        <end position="143"/>
    </location>
</feature>
<dbReference type="AlphaFoldDB" id="A0A8E0RYV0"/>
<accession>A0A8E0RYV0</accession>
<dbReference type="OrthoDB" id="337750at2759"/>
<keyword evidence="4 9" id="KW-0256">Endoplasmic reticulum</keyword>
<protein>
    <recommendedName>
        <fullName evidence="9">Protein YIF1</fullName>
    </recommendedName>
</protein>
<dbReference type="PANTHER" id="PTHR14083">
    <property type="entry name" value="YIP1 INTERACTING FACTOR HOMOLOG YIF1 PROTEIN"/>
    <property type="match status" value="1"/>
</dbReference>
<dbReference type="Proteomes" id="UP000728185">
    <property type="component" value="Unassembled WGS sequence"/>
</dbReference>
<dbReference type="GO" id="GO:0030134">
    <property type="term" value="C:COPII-coated ER to Golgi transport vesicle"/>
    <property type="evidence" value="ECO:0007669"/>
    <property type="project" value="TreeGrafter"/>
</dbReference>
<keyword evidence="5 9" id="KW-0653">Protein transport</keyword>
<evidence type="ECO:0000256" key="1">
    <source>
        <dbReference type="ARBA" id="ARBA00009727"/>
    </source>
</evidence>
<dbReference type="InterPro" id="IPR005578">
    <property type="entry name" value="Yif1_fam"/>
</dbReference>
<evidence type="ECO:0000256" key="5">
    <source>
        <dbReference type="ARBA" id="ARBA00022927"/>
    </source>
</evidence>
<comment type="caution">
    <text evidence="9">Lacks conserved residue(s) required for the propagation of feature annotation.</text>
</comment>
<sequence length="194" mass="21299">LAVFNPSTTSYYLPQTVDKFPVRSPVGYEINGHRGTGNAVDYNFVPESAVTGIAVQYGSTFVGQGADYVQKSYYFAVNNSYVAKKLGLVLFPFAHTKWSVQFDTSGPVPPGDDINAPDLYIPLMAFVTYVLLSGAILGIQGRFSPEQLGIMSSEALGWLVLEVLIFLFFVYVLNVQSNISYLDAVAFSGYKFVR</sequence>
<organism evidence="10 11">
    <name type="scientific">Fasciolopsis buskii</name>
    <dbReference type="NCBI Taxonomy" id="27845"/>
    <lineage>
        <taxon>Eukaryota</taxon>
        <taxon>Metazoa</taxon>
        <taxon>Spiralia</taxon>
        <taxon>Lophotrochozoa</taxon>
        <taxon>Platyhelminthes</taxon>
        <taxon>Trematoda</taxon>
        <taxon>Digenea</taxon>
        <taxon>Plagiorchiida</taxon>
        <taxon>Echinostomata</taxon>
        <taxon>Echinostomatoidea</taxon>
        <taxon>Fasciolidae</taxon>
        <taxon>Fasciolopsis</taxon>
    </lineage>
</organism>
<comment type="function">
    <text evidence="9">Has a role in transport between endoplasmic reticulum and Golgi.</text>
</comment>
<dbReference type="GO" id="GO:0006888">
    <property type="term" value="P:endoplasmic reticulum to Golgi vesicle-mediated transport"/>
    <property type="evidence" value="ECO:0007669"/>
    <property type="project" value="UniProtKB-UniRule"/>
</dbReference>
<evidence type="ECO:0000313" key="10">
    <source>
        <dbReference type="EMBL" id="KAA0194962.1"/>
    </source>
</evidence>
<evidence type="ECO:0000256" key="4">
    <source>
        <dbReference type="ARBA" id="ARBA00022824"/>
    </source>
</evidence>
<keyword evidence="7 9" id="KW-0333">Golgi apparatus</keyword>
<gene>
    <name evidence="10" type="ORF">FBUS_06057</name>
</gene>
<evidence type="ECO:0000256" key="9">
    <source>
        <dbReference type="RuleBase" id="RU368073"/>
    </source>
</evidence>